<reference evidence="1 2" key="1">
    <citation type="journal article" date="2014" name="ISME J.">
        <title>Candidatus Competibacter-lineage genomes retrieved from metagenomes reveal functional metabolic diversity.</title>
        <authorList>
            <person name="McIlroy S.J."/>
            <person name="Albertsen M."/>
            <person name="Andresen E.K."/>
            <person name="Saunders A.M."/>
            <person name="Kristiansen R."/>
            <person name="Stokholm-Bjerregaard M."/>
            <person name="Nielsen K.L."/>
            <person name="Nielsen P.H."/>
        </authorList>
    </citation>
    <scope>NUCLEOTIDE SEQUENCE [LARGE SCALE GENOMIC DNA]</scope>
    <source>
        <strain evidence="1 2">Run_B_J11</strain>
    </source>
</reference>
<evidence type="ECO:0008006" key="3">
    <source>
        <dbReference type="Google" id="ProtNLM"/>
    </source>
</evidence>
<gene>
    <name evidence="1" type="ORF">BN874_1540001</name>
</gene>
<keyword evidence="2" id="KW-1185">Reference proteome</keyword>
<dbReference type="EMBL" id="CBTK010000062">
    <property type="protein sequence ID" value="CDH44170.1"/>
    <property type="molecule type" value="Genomic_DNA"/>
</dbReference>
<sequence length="119" mass="13571">MDLENFSGLGAEAVRQDFHATVYLTGLETILTEAAQAQLDAKETRHPQTVNRAVSFNAIKHHALDLLWSNLDTPPLIERLTALFLTNPTCARPQRRPPRQKTSARALLDFHRRQKKHCY</sequence>
<accession>A0A7U7G970</accession>
<organism evidence="1 2">
    <name type="scientific">Candidatus Contendobacter odensis Run_B_J11</name>
    <dbReference type="NCBI Taxonomy" id="1400861"/>
    <lineage>
        <taxon>Bacteria</taxon>
        <taxon>Pseudomonadati</taxon>
        <taxon>Pseudomonadota</taxon>
        <taxon>Gammaproteobacteria</taxon>
        <taxon>Candidatus Competibacteraceae</taxon>
        <taxon>Candidatus Contendibacter</taxon>
    </lineage>
</organism>
<dbReference type="AlphaFoldDB" id="A0A7U7G970"/>
<dbReference type="Proteomes" id="UP000019184">
    <property type="component" value="Unassembled WGS sequence"/>
</dbReference>
<protein>
    <recommendedName>
        <fullName evidence="3">Transposase</fullName>
    </recommendedName>
</protein>
<evidence type="ECO:0000313" key="1">
    <source>
        <dbReference type="EMBL" id="CDH44170.1"/>
    </source>
</evidence>
<dbReference type="RefSeq" id="WP_051497452.1">
    <property type="nucleotide sequence ID" value="NZ_CBTK010000062.1"/>
</dbReference>
<evidence type="ECO:0000313" key="2">
    <source>
        <dbReference type="Proteomes" id="UP000019184"/>
    </source>
</evidence>
<proteinExistence type="predicted"/>
<comment type="caution">
    <text evidence="1">The sequence shown here is derived from an EMBL/GenBank/DDBJ whole genome shotgun (WGS) entry which is preliminary data.</text>
</comment>
<name>A0A7U7G970_9GAMM</name>